<dbReference type="Proteomes" id="UP001057375">
    <property type="component" value="Unassembled WGS sequence"/>
</dbReference>
<dbReference type="Gene3D" id="3.80.10.10">
    <property type="entry name" value="Ribonuclease Inhibitor"/>
    <property type="match status" value="2"/>
</dbReference>
<feature type="chain" id="PRO_5046537252" evidence="7">
    <location>
        <begin position="20"/>
        <end position="300"/>
    </location>
</feature>
<accession>A0ABQ5KS22</accession>
<keyword evidence="9" id="KW-1185">Reference proteome</keyword>
<dbReference type="PANTHER" id="PTHR48061">
    <property type="entry name" value="LEUCINE-RICH REPEAT RECEPTOR PROTEIN KINASE EMS1-LIKE-RELATED"/>
    <property type="match status" value="1"/>
</dbReference>
<proteinExistence type="predicted"/>
<dbReference type="InterPro" id="IPR046956">
    <property type="entry name" value="RLP23-like"/>
</dbReference>
<evidence type="ECO:0000256" key="2">
    <source>
        <dbReference type="ARBA" id="ARBA00022692"/>
    </source>
</evidence>
<evidence type="ECO:0000256" key="3">
    <source>
        <dbReference type="ARBA" id="ARBA00022729"/>
    </source>
</evidence>
<evidence type="ECO:0000313" key="8">
    <source>
        <dbReference type="EMBL" id="GKT35269.1"/>
    </source>
</evidence>
<gene>
    <name evidence="8" type="ORF">ADUPG1_008460</name>
</gene>
<keyword evidence="6" id="KW-0325">Glycoprotein</keyword>
<evidence type="ECO:0000256" key="6">
    <source>
        <dbReference type="ARBA" id="ARBA00023180"/>
    </source>
</evidence>
<comment type="subcellular location">
    <subcellularLocation>
        <location evidence="1">Membrane</location>
    </subcellularLocation>
</comment>
<evidence type="ECO:0000313" key="9">
    <source>
        <dbReference type="Proteomes" id="UP001057375"/>
    </source>
</evidence>
<dbReference type="EMBL" id="BQXS01010956">
    <property type="protein sequence ID" value="GKT35269.1"/>
    <property type="molecule type" value="Genomic_DNA"/>
</dbReference>
<keyword evidence="4" id="KW-1133">Transmembrane helix</keyword>
<organism evidence="8 9">
    <name type="scientific">Aduncisulcus paluster</name>
    <dbReference type="NCBI Taxonomy" id="2918883"/>
    <lineage>
        <taxon>Eukaryota</taxon>
        <taxon>Metamonada</taxon>
        <taxon>Carpediemonas-like organisms</taxon>
        <taxon>Aduncisulcus</taxon>
    </lineage>
</organism>
<protein>
    <submittedName>
        <fullName evidence="8">Uncharacterized protein</fullName>
    </submittedName>
</protein>
<dbReference type="InterPro" id="IPR001611">
    <property type="entry name" value="Leu-rich_rpt"/>
</dbReference>
<evidence type="ECO:0000256" key="7">
    <source>
        <dbReference type="SAM" id="SignalP"/>
    </source>
</evidence>
<evidence type="ECO:0000256" key="5">
    <source>
        <dbReference type="ARBA" id="ARBA00023136"/>
    </source>
</evidence>
<dbReference type="PANTHER" id="PTHR48061:SF12">
    <property type="entry name" value="DISEASE RESISTANCE LIKE PROTEIN"/>
    <property type="match status" value="1"/>
</dbReference>
<name>A0ABQ5KS22_9EUKA</name>
<dbReference type="InterPro" id="IPR032675">
    <property type="entry name" value="LRR_dom_sf"/>
</dbReference>
<keyword evidence="2" id="KW-0812">Transmembrane</keyword>
<reference evidence="8" key="1">
    <citation type="submission" date="2022-03" db="EMBL/GenBank/DDBJ databases">
        <title>Draft genome sequence of Aduncisulcus paluster, a free-living microaerophilic Fornicata.</title>
        <authorList>
            <person name="Yuyama I."/>
            <person name="Kume K."/>
            <person name="Tamura T."/>
            <person name="Inagaki Y."/>
            <person name="Hashimoto T."/>
        </authorList>
    </citation>
    <scope>NUCLEOTIDE SEQUENCE</scope>
    <source>
        <strain evidence="8">NY0171</strain>
    </source>
</reference>
<evidence type="ECO:0000256" key="1">
    <source>
        <dbReference type="ARBA" id="ARBA00004370"/>
    </source>
</evidence>
<feature type="non-terminal residue" evidence="8">
    <location>
        <position position="300"/>
    </location>
</feature>
<sequence>MMIIPTKDALIFILIVVSAEYDRRGSDRDRDQEYSMDKSRDSRGGSVFGDYWEDSWGERRTWKDSMDERGRFDTKKEDTKRYNQHGKWQKHHHEPKCAYCDNTPEAEIMSQFYYQTDGWEWAGEDSHWLDCDCPVCEWDEGIECEFGHIVALNFENRDLGGQLPWFLHLLHHIHSVNLSNNHILSPLPDEICDLIQKVDYLDLGNNDLTGDIPECLCSIHPSPDKCHPSVVRLNGNDLKSFPDCECETPFLSELDVSCNRIKEIPESFAQAGIRNGGSVDIFKSYNNELECPCSLRDDEN</sequence>
<keyword evidence="3 7" id="KW-0732">Signal</keyword>
<dbReference type="PROSITE" id="PS51450">
    <property type="entry name" value="LRR"/>
    <property type="match status" value="1"/>
</dbReference>
<comment type="caution">
    <text evidence="8">The sequence shown here is derived from an EMBL/GenBank/DDBJ whole genome shotgun (WGS) entry which is preliminary data.</text>
</comment>
<keyword evidence="5" id="KW-0472">Membrane</keyword>
<dbReference type="Pfam" id="PF00560">
    <property type="entry name" value="LRR_1"/>
    <property type="match status" value="3"/>
</dbReference>
<dbReference type="SUPFAM" id="SSF52058">
    <property type="entry name" value="L domain-like"/>
    <property type="match status" value="1"/>
</dbReference>
<feature type="signal peptide" evidence="7">
    <location>
        <begin position="1"/>
        <end position="19"/>
    </location>
</feature>
<evidence type="ECO:0000256" key="4">
    <source>
        <dbReference type="ARBA" id="ARBA00022989"/>
    </source>
</evidence>